<keyword evidence="6" id="KW-0131">Cell cycle</keyword>
<keyword evidence="10" id="KW-1185">Reference proteome</keyword>
<proteinExistence type="predicted"/>
<gene>
    <name evidence="9" type="primary">CDC23_1</name>
    <name evidence="9" type="ORF">GRS66_002315</name>
</gene>
<dbReference type="PROSITE" id="PS50005">
    <property type="entry name" value="TPR"/>
    <property type="match status" value="3"/>
</dbReference>
<dbReference type="Pfam" id="PF13414">
    <property type="entry name" value="TPR_11"/>
    <property type="match status" value="1"/>
</dbReference>
<evidence type="ECO:0000256" key="4">
    <source>
        <dbReference type="ARBA" id="ARBA00022786"/>
    </source>
</evidence>
<dbReference type="SMART" id="SM00028">
    <property type="entry name" value="TPR"/>
    <property type="match status" value="6"/>
</dbReference>
<feature type="repeat" description="TPR" evidence="7">
    <location>
        <begin position="465"/>
        <end position="498"/>
    </location>
</feature>
<evidence type="ECO:0000256" key="7">
    <source>
        <dbReference type="PROSITE-ProRule" id="PRU00339"/>
    </source>
</evidence>
<dbReference type="OrthoDB" id="10262026at2759"/>
<dbReference type="GO" id="GO:0016567">
    <property type="term" value="P:protein ubiquitination"/>
    <property type="evidence" value="ECO:0007669"/>
    <property type="project" value="TreeGrafter"/>
</dbReference>
<keyword evidence="4" id="KW-0833">Ubl conjugation pathway</keyword>
<dbReference type="Proteomes" id="UP000501346">
    <property type="component" value="Chromosome ScVIII"/>
</dbReference>
<dbReference type="SUPFAM" id="SSF48452">
    <property type="entry name" value="TPR-like"/>
    <property type="match status" value="3"/>
</dbReference>
<evidence type="ECO:0000256" key="2">
    <source>
        <dbReference type="ARBA" id="ARBA00022737"/>
    </source>
</evidence>
<name>A0A6C1DSK9_SACPS</name>
<dbReference type="InterPro" id="IPR011990">
    <property type="entry name" value="TPR-like_helical_dom_sf"/>
</dbReference>
<keyword evidence="1" id="KW-0132">Cell division</keyword>
<dbReference type="GO" id="GO:0031145">
    <property type="term" value="P:anaphase-promoting complex-dependent catabolic process"/>
    <property type="evidence" value="ECO:0007669"/>
    <property type="project" value="TreeGrafter"/>
</dbReference>
<dbReference type="EMBL" id="CP048989">
    <property type="protein sequence ID" value="QID80012.1"/>
    <property type="molecule type" value="Genomic_DNA"/>
</dbReference>
<dbReference type="Pfam" id="PF13181">
    <property type="entry name" value="TPR_8"/>
    <property type="match status" value="3"/>
</dbReference>
<evidence type="ECO:0000313" key="9">
    <source>
        <dbReference type="EMBL" id="QID80012.1"/>
    </source>
</evidence>
<dbReference type="PANTHER" id="PTHR12558:SF10">
    <property type="entry name" value="CELL DIVISION CYCLE PROTEIN 23 HOMOLOG"/>
    <property type="match status" value="1"/>
</dbReference>
<keyword evidence="2" id="KW-0677">Repeat</keyword>
<reference evidence="9 10" key="1">
    <citation type="journal article" date="2019" name="BMC Genomics">
        <title>Chromosome level assembly and comparative genome analysis confirm lager-brewing yeasts originated from a single hybridization.</title>
        <authorList>
            <person name="Salazar A.N."/>
            <person name="Gorter de Vries A.R."/>
            <person name="van den Broek M."/>
            <person name="Brouwers N."/>
            <person name="de la Torre Cortes P."/>
            <person name="Kuijpers N.G.A."/>
            <person name="Daran J.G."/>
            <person name="Abeel T."/>
        </authorList>
    </citation>
    <scope>NUCLEOTIDE SEQUENCE [LARGE SCALE GENOMIC DNA]</scope>
    <source>
        <strain evidence="9 10">CBS 1483</strain>
    </source>
</reference>
<evidence type="ECO:0000256" key="1">
    <source>
        <dbReference type="ARBA" id="ARBA00022618"/>
    </source>
</evidence>
<evidence type="ECO:0000256" key="5">
    <source>
        <dbReference type="ARBA" id="ARBA00022803"/>
    </source>
</evidence>
<dbReference type="AlphaFoldDB" id="A0A6C1DSK9"/>
<dbReference type="PANTHER" id="PTHR12558">
    <property type="entry name" value="CELL DIVISION CYCLE 16,23,27"/>
    <property type="match status" value="1"/>
</dbReference>
<organism evidence="9 10">
    <name type="scientific">Saccharomyces pastorianus</name>
    <name type="common">Lager yeast</name>
    <name type="synonym">Saccharomyces cerevisiae x Saccharomyces eubayanus</name>
    <dbReference type="NCBI Taxonomy" id="27292"/>
    <lineage>
        <taxon>Eukaryota</taxon>
        <taxon>Fungi</taxon>
        <taxon>Dikarya</taxon>
        <taxon>Ascomycota</taxon>
        <taxon>Saccharomycotina</taxon>
        <taxon>Saccharomycetes</taxon>
        <taxon>Saccharomycetales</taxon>
        <taxon>Saccharomycetaceae</taxon>
        <taxon>Saccharomyces</taxon>
    </lineage>
</organism>
<dbReference type="SMR" id="A0A6C1DSK9"/>
<feature type="domain" description="Cdc23" evidence="8">
    <location>
        <begin position="13"/>
        <end position="336"/>
    </location>
</feature>
<dbReference type="Pfam" id="PF04049">
    <property type="entry name" value="ANAPC8"/>
    <property type="match status" value="1"/>
</dbReference>
<evidence type="ECO:0000256" key="3">
    <source>
        <dbReference type="ARBA" id="ARBA00022776"/>
    </source>
</evidence>
<dbReference type="Gene3D" id="1.25.40.10">
    <property type="entry name" value="Tetratricopeptide repeat domain"/>
    <property type="match status" value="3"/>
</dbReference>
<dbReference type="GO" id="GO:0051301">
    <property type="term" value="P:cell division"/>
    <property type="evidence" value="ECO:0007669"/>
    <property type="project" value="UniProtKB-KW"/>
</dbReference>
<dbReference type="GO" id="GO:0005680">
    <property type="term" value="C:anaphase-promoting complex"/>
    <property type="evidence" value="ECO:0007669"/>
    <property type="project" value="InterPro"/>
</dbReference>
<dbReference type="FunFam" id="1.25.40.10:FF:000926">
    <property type="entry name" value="Anaphase-promoting complex subunit CDC23"/>
    <property type="match status" value="1"/>
</dbReference>
<keyword evidence="5 7" id="KW-0802">TPR repeat</keyword>
<dbReference type="InterPro" id="IPR007192">
    <property type="entry name" value="APC8"/>
</dbReference>
<evidence type="ECO:0000259" key="8">
    <source>
        <dbReference type="Pfam" id="PF04049"/>
    </source>
</evidence>
<protein>
    <submittedName>
        <fullName evidence="9">Anaphase-promoting complex subunit 23</fullName>
    </submittedName>
</protein>
<keyword evidence="3" id="KW-0498">Mitosis</keyword>
<dbReference type="GO" id="GO:0045842">
    <property type="term" value="P:positive regulation of mitotic metaphase/anaphase transition"/>
    <property type="evidence" value="ECO:0007669"/>
    <property type="project" value="TreeGrafter"/>
</dbReference>
<evidence type="ECO:0000313" key="10">
    <source>
        <dbReference type="Proteomes" id="UP000501346"/>
    </source>
</evidence>
<sequence>MNDDSQDKIIHDIRIQLRKAATELSRWKLYGSSKWAAEALAGLAEAIDVDQTHSLADESPLRNKQGVPKQMFEIPQNGFGLSETEYDLYLLGSTLFDAKEFDRCVFFLKDVTNPYLKFLKLYSKFLSWDKKSQESMENILTTGKFTDEMYRANKDGDGSGNEDINQSGHQRANLKMVSNEHESQSNISSILKEINTFLESYEIKIDDDEADLGLALLYYLRGVILKQEKNISKAMSSFLKSLSCYSFNWSCWLELMDCLQKVDDALLLNNYLYQNFQFKFSENLGSQRTIEFNIMIKFFKLKVFEELNGQLEDYFEDLEFLLQVFPNFTFLKAYNATISYNNLDYVTAESRFDDIVKQDPYRLNDLETYSNILYVMQKNSKLAYLAQFVSQIDRFRPETCCIIANYYSARQEHEKSIMYFRRALTLDKKTTNAWTLMGHEFVELSNSHAAIECYRRAVDICPRDFKAWFGLGQAYALLDMHLYSLYYFQKACTLKPWDRRIWQVLGECYSKTGNKVEAIKCYKRSIKASQTVDQNTSIYYRLAQLYEELEDLQECKKFMMKCVDVEELLEGIVTDETVKARLWLAIFEIKAGNYQLAYDYAMGVSSGTSQEIEEARMLARECRRHM</sequence>
<dbReference type="InterPro" id="IPR019734">
    <property type="entry name" value="TPR_rpt"/>
</dbReference>
<feature type="repeat" description="TPR" evidence="7">
    <location>
        <begin position="499"/>
        <end position="532"/>
    </location>
</feature>
<accession>A0A6C1DSK9</accession>
<feature type="repeat" description="TPR" evidence="7">
    <location>
        <begin position="431"/>
        <end position="464"/>
    </location>
</feature>
<evidence type="ECO:0000256" key="6">
    <source>
        <dbReference type="ARBA" id="ARBA00023306"/>
    </source>
</evidence>